<keyword evidence="4 11" id="KW-0520">NAD</keyword>
<dbReference type="Proteomes" id="UP000070598">
    <property type="component" value="Unassembled WGS sequence"/>
</dbReference>
<dbReference type="RefSeq" id="WP_066886222.1">
    <property type="nucleotide sequence ID" value="NZ_JYIJ01000015.1"/>
</dbReference>
<dbReference type="Pfam" id="PF11975">
    <property type="entry name" value="Glyco_hydro_4C"/>
    <property type="match status" value="1"/>
</dbReference>
<reference evidence="17" key="1">
    <citation type="submission" date="2015-02" db="EMBL/GenBank/DDBJ databases">
        <title>Physiological reanalysis, assessment of diazotrophy, and genome sequences of multiple isolates of Streptomyces thermoautotrophicus.</title>
        <authorList>
            <person name="MacKellar D.C."/>
            <person name="Lieber L."/>
            <person name="Norman J."/>
            <person name="Bolger A."/>
            <person name="Tobin C."/>
            <person name="Murray J.W."/>
            <person name="Friesen M."/>
            <person name="Prell J."/>
        </authorList>
    </citation>
    <scope>NUCLEOTIDE SEQUENCE [LARGE SCALE GENOMIC DNA]</scope>
    <source>
        <strain evidence="17">UBT1</strain>
    </source>
</reference>
<dbReference type="GO" id="GO:0016616">
    <property type="term" value="F:oxidoreductase activity, acting on the CH-OH group of donors, NAD or NADP as acceptor"/>
    <property type="evidence" value="ECO:0007669"/>
    <property type="project" value="InterPro"/>
</dbReference>
<dbReference type="EC" id="3.2.1.86" evidence="13"/>
<dbReference type="Proteomes" id="UP000070659">
    <property type="component" value="Unassembled WGS sequence"/>
</dbReference>
<dbReference type="AlphaFoldDB" id="A0A132MS99"/>
<comment type="cofactor">
    <cofactor evidence="11">
        <name>NAD(+)</name>
        <dbReference type="ChEBI" id="CHEBI:57540"/>
    </cofactor>
    <text evidence="11">Binds 1 NAD(+) per subunit.</text>
</comment>
<evidence type="ECO:0000259" key="12">
    <source>
        <dbReference type="Pfam" id="PF11975"/>
    </source>
</evidence>
<dbReference type="SUPFAM" id="SSF51735">
    <property type="entry name" value="NAD(P)-binding Rossmann-fold domains"/>
    <property type="match status" value="1"/>
</dbReference>
<dbReference type="EMBL" id="JYIJ01000015">
    <property type="protein sequence ID" value="KWX04322.1"/>
    <property type="molecule type" value="Genomic_DNA"/>
</dbReference>
<feature type="domain" description="Glycosyl hydrolase family 4 C-terminal" evidence="12">
    <location>
        <begin position="188"/>
        <end position="423"/>
    </location>
</feature>
<sequence length="449" mass="48746">MRLTVLGGGGFRVPLVYQALLEGHGDVGIEEVVLHDVDARRLEAIGSVLRQLAEQAGRAPRVTATTDLEAAVLGASFVFSAIRVGGLQGRVIDERVALDHGVLGQETVGPGGLAYGLRTVPVMTRIAETVARLAPDAWLINFTNPAGMVTEALSRVLGDRVVGICDTPQGLCRRVARALGEDRMWFDYFGLNHLGWLRSARARGRDRLPELLADEARLTSFEEGRLFGVRWIRALGMIPNEYLYYYYNNAEAVRAISEAGTTRGEFLLAQQESFYESVRAHPEHALAEWRRVRHERDRTYLGEGRTAAGLGERDSCDVEGGGYEEIALALMAAIAQDRGDVLILNVRNRSAIPSLDADAVVEVPCYVDANGPVPVAVGEVPQYAAGLMNQLKAVERAVIDAALTGSPDTALDTAFLALGLHPLVPSTVTAGKILDGYVEQHPQLRTRFT</sequence>
<gene>
    <name evidence="13" type="ORF">LI90_1645</name>
    <name evidence="14" type="ORF">TH66_06810</name>
    <name evidence="15" type="ORF">TR74_16835</name>
</gene>
<dbReference type="SUPFAM" id="SSF56327">
    <property type="entry name" value="LDH C-terminal domain-like"/>
    <property type="match status" value="1"/>
</dbReference>
<evidence type="ECO:0000313" key="17">
    <source>
        <dbReference type="Proteomes" id="UP000070598"/>
    </source>
</evidence>
<evidence type="ECO:0000256" key="7">
    <source>
        <dbReference type="PIRSR" id="PIRSR601088-1"/>
    </source>
</evidence>
<dbReference type="EMBL" id="LAXD01000001">
    <property type="protein sequence ID" value="KWX00626.1"/>
    <property type="molecule type" value="Genomic_DNA"/>
</dbReference>
<dbReference type="GO" id="GO:0008706">
    <property type="term" value="F:6-phospho-beta-glucosidase activity"/>
    <property type="evidence" value="ECO:0007669"/>
    <property type="project" value="UniProtKB-EC"/>
</dbReference>
<dbReference type="Gene3D" id="3.90.110.10">
    <property type="entry name" value="Lactate dehydrogenase/glycoside hydrolase, family 4, C-terminal"/>
    <property type="match status" value="1"/>
</dbReference>
<evidence type="ECO:0000256" key="5">
    <source>
        <dbReference type="ARBA" id="ARBA00023211"/>
    </source>
</evidence>
<dbReference type="Gene3D" id="3.40.50.720">
    <property type="entry name" value="NAD(P)-binding Rossmann-like Domain"/>
    <property type="match status" value="1"/>
</dbReference>
<dbReference type="InterPro" id="IPR015955">
    <property type="entry name" value="Lactate_DH/Glyco_Ohase_4_C"/>
</dbReference>
<evidence type="ECO:0000256" key="6">
    <source>
        <dbReference type="ARBA" id="ARBA00023295"/>
    </source>
</evidence>
<keyword evidence="9" id="KW-0408">Iron</keyword>
<dbReference type="InterPro" id="IPR001088">
    <property type="entry name" value="Glyco_hydro_4"/>
</dbReference>
<proteinExistence type="inferred from homology"/>
<evidence type="ECO:0000256" key="9">
    <source>
        <dbReference type="PIRSR" id="PIRSR601088-3"/>
    </source>
</evidence>
<evidence type="ECO:0000313" key="16">
    <source>
        <dbReference type="Proteomes" id="UP000070188"/>
    </source>
</evidence>
<keyword evidence="9" id="KW-0170">Cobalt</keyword>
<dbReference type="STRING" id="1469144.LI90_1645"/>
<keyword evidence="2 9" id="KW-0479">Metal-binding</keyword>
<evidence type="ECO:0000313" key="15">
    <source>
        <dbReference type="EMBL" id="KWX08002.1"/>
    </source>
</evidence>
<dbReference type="OrthoDB" id="9767022at2"/>
<feature type="binding site" evidence="8">
    <location>
        <position position="90"/>
    </location>
    <ligand>
        <name>substrate</name>
    </ligand>
</feature>
<name>A0A132MS99_9ACTN</name>
<evidence type="ECO:0000313" key="14">
    <source>
        <dbReference type="EMBL" id="KWX04322.1"/>
    </source>
</evidence>
<comment type="similarity">
    <text evidence="1 11">Belongs to the glycosyl hydrolase 4 family.</text>
</comment>
<comment type="caution">
    <text evidence="13">The sequence shown here is derived from an EMBL/GenBank/DDBJ whole genome shotgun (WGS) entry which is preliminary data.</text>
</comment>
<dbReference type="InterPro" id="IPR019802">
    <property type="entry name" value="GlycHydrolase_4_CS"/>
</dbReference>
<dbReference type="PROSITE" id="PS01324">
    <property type="entry name" value="GLYCOSYL_HYDROL_F4"/>
    <property type="match status" value="1"/>
</dbReference>
<evidence type="ECO:0000313" key="18">
    <source>
        <dbReference type="Proteomes" id="UP000070659"/>
    </source>
</evidence>
<dbReference type="Proteomes" id="UP000070188">
    <property type="component" value="Unassembled WGS sequence"/>
</dbReference>
<keyword evidence="3 11" id="KW-0378">Hydrolase</keyword>
<reference evidence="14 18" key="2">
    <citation type="submission" date="2015-02" db="EMBL/GenBank/DDBJ databases">
        <title>Physiological reanalysis, assessment of diazotrophy, and genome sequences of multiple isolates of Streptomyces thermoautotrophicus.</title>
        <authorList>
            <person name="MacKellar D.C."/>
            <person name="Lieber L."/>
            <person name="Norman J."/>
            <person name="Bolger A."/>
            <person name="Tobin C."/>
            <person name="Murray J.W."/>
            <person name="Prell J."/>
        </authorList>
    </citation>
    <scope>NUCLEOTIDE SEQUENCE [LARGE SCALE GENOMIC DNA]</scope>
    <source>
        <strain evidence="14 18">UBT1</strain>
    </source>
</reference>
<feature type="site" description="Increases basicity of active site Tyr" evidence="10">
    <location>
        <position position="106"/>
    </location>
</feature>
<keyword evidence="9" id="KW-0533">Nickel</keyword>
<keyword evidence="5 9" id="KW-0464">Manganese</keyword>
<dbReference type="Pfam" id="PF02056">
    <property type="entry name" value="Glyco_hydro_4"/>
    <property type="match status" value="1"/>
</dbReference>
<dbReference type="PANTHER" id="PTHR32092:SF5">
    <property type="entry name" value="6-PHOSPHO-BETA-GLUCOSIDASE"/>
    <property type="match status" value="1"/>
</dbReference>
<accession>A0A132MS99</accession>
<feature type="binding site" evidence="9">
    <location>
        <position position="193"/>
    </location>
    <ligand>
        <name>Mn(2+)</name>
        <dbReference type="ChEBI" id="CHEBI:29035"/>
    </ligand>
</feature>
<dbReference type="PATRIC" id="fig|1469144.10.peg.1794"/>
<dbReference type="CDD" id="cd05296">
    <property type="entry name" value="GH4_P_beta_glucosidase"/>
    <property type="match status" value="1"/>
</dbReference>
<dbReference type="PANTHER" id="PTHR32092">
    <property type="entry name" value="6-PHOSPHO-BETA-GLUCOSIDASE-RELATED"/>
    <property type="match status" value="1"/>
</dbReference>
<dbReference type="PRINTS" id="PR00732">
    <property type="entry name" value="GLHYDRLASE4"/>
</dbReference>
<reference evidence="13" key="3">
    <citation type="submission" date="2015-04" db="EMBL/GenBank/DDBJ databases">
        <title>Physiological reanalysis, assessment of diazotrophy, and genome sequences of multiple isolates of Streptomyces thermoautotrophicus.</title>
        <authorList>
            <person name="MacKellar D.C."/>
            <person name="Lieber L."/>
            <person name="Norman J."/>
            <person name="Bolger A."/>
            <person name="Tobin C."/>
            <person name="Murray J.W."/>
            <person name="Woodward J."/>
            <person name="Friesen M."/>
            <person name="Prell J."/>
        </authorList>
    </citation>
    <scope>NUCLEOTIDE SEQUENCE [LARGE SCALE GENOMIC DNA]</scope>
    <source>
        <strain evidence="13">H1</strain>
    </source>
</reference>
<evidence type="ECO:0000256" key="4">
    <source>
        <dbReference type="ARBA" id="ARBA00023027"/>
    </source>
</evidence>
<feature type="active site" description="Proton donor" evidence="7">
    <location>
        <position position="166"/>
    </location>
</feature>
<organism evidence="13 16">
    <name type="scientific">Carbonactinospora thermoautotrophica</name>
    <dbReference type="NCBI Taxonomy" id="1469144"/>
    <lineage>
        <taxon>Bacteria</taxon>
        <taxon>Bacillati</taxon>
        <taxon>Actinomycetota</taxon>
        <taxon>Actinomycetes</taxon>
        <taxon>Kitasatosporales</taxon>
        <taxon>Carbonactinosporaceae</taxon>
        <taxon>Carbonactinospora</taxon>
    </lineage>
</organism>
<keyword evidence="6 11" id="KW-0326">Glycosidase</keyword>
<evidence type="ECO:0000256" key="3">
    <source>
        <dbReference type="ARBA" id="ARBA00022801"/>
    </source>
</evidence>
<evidence type="ECO:0000313" key="13">
    <source>
        <dbReference type="EMBL" id="KWX00626.1"/>
    </source>
</evidence>
<protein>
    <submittedName>
        <fullName evidence="13">6-phospho-beta-glucosidase</fullName>
        <ecNumber evidence="13">3.2.1.86</ecNumber>
    </submittedName>
</protein>
<feature type="active site" description="Proton acceptor" evidence="7">
    <location>
        <position position="242"/>
    </location>
</feature>
<dbReference type="GO" id="GO:0046872">
    <property type="term" value="F:metal ion binding"/>
    <property type="evidence" value="ECO:0007669"/>
    <property type="project" value="UniProtKB-KW"/>
</dbReference>
<dbReference type="InterPro" id="IPR022616">
    <property type="entry name" value="Glyco_hydro_4_C"/>
</dbReference>
<evidence type="ECO:0000256" key="11">
    <source>
        <dbReference type="RuleBase" id="RU361152"/>
    </source>
</evidence>
<evidence type="ECO:0000256" key="1">
    <source>
        <dbReference type="ARBA" id="ARBA00010141"/>
    </source>
</evidence>
<evidence type="ECO:0000256" key="2">
    <source>
        <dbReference type="ARBA" id="ARBA00022723"/>
    </source>
</evidence>
<dbReference type="EMBL" id="JYIK01001019">
    <property type="protein sequence ID" value="KWX08002.1"/>
    <property type="molecule type" value="Genomic_DNA"/>
</dbReference>
<evidence type="ECO:0000256" key="8">
    <source>
        <dbReference type="PIRSR" id="PIRSR601088-2"/>
    </source>
</evidence>
<evidence type="ECO:0000256" key="10">
    <source>
        <dbReference type="PIRSR" id="PIRSR601088-4"/>
    </source>
</evidence>
<feature type="binding site" evidence="9">
    <location>
        <position position="165"/>
    </location>
    <ligand>
        <name>Mn(2+)</name>
        <dbReference type="ChEBI" id="CHEBI:29035"/>
    </ligand>
</feature>
<dbReference type="GO" id="GO:0005975">
    <property type="term" value="P:carbohydrate metabolic process"/>
    <property type="evidence" value="ECO:0007669"/>
    <property type="project" value="InterPro"/>
</dbReference>
<dbReference type="InterPro" id="IPR036291">
    <property type="entry name" value="NAD(P)-bd_dom_sf"/>
</dbReference>
<keyword evidence="16" id="KW-1185">Reference proteome</keyword>
<feature type="binding site" evidence="8">
    <location>
        <position position="144"/>
    </location>
    <ligand>
        <name>substrate</name>
    </ligand>
</feature>
<reference evidence="16" key="4">
    <citation type="submission" date="2015-04" db="EMBL/GenBank/DDBJ databases">
        <title>Physiological reanalysis, assessment of diazotrophy, and genome sequences of multiple isolates of Streptomyces thermoautotrophicus.</title>
        <authorList>
            <person name="MacKellar D.C."/>
            <person name="Lieber L."/>
            <person name="Norman J."/>
            <person name="Bolger A."/>
            <person name="Tobin C."/>
            <person name="Murray J.W."/>
            <person name="Chang R."/>
            <person name="Ford T."/>
            <person name="Nguyen P.Q."/>
            <person name="Woodward J."/>
            <person name="Permingeat H."/>
            <person name="Joshi N.S."/>
            <person name="Silver P.A."/>
            <person name="Usadel B."/>
            <person name="Rutherford A.W."/>
            <person name="Friesen M."/>
            <person name="Prell J."/>
        </authorList>
    </citation>
    <scope>NUCLEOTIDE SEQUENCE [LARGE SCALE GENOMIC DNA]</scope>
    <source>
        <strain evidence="16">H1</strain>
    </source>
</reference>